<dbReference type="EMBL" id="LSTO01000001">
    <property type="protein sequence ID" value="OWW19614.1"/>
    <property type="molecule type" value="Genomic_DNA"/>
</dbReference>
<feature type="transmembrane region" description="Helical" evidence="2">
    <location>
        <begin position="39"/>
        <end position="60"/>
    </location>
</feature>
<evidence type="ECO:0000256" key="1">
    <source>
        <dbReference type="SAM" id="MobiDB-lite"/>
    </source>
</evidence>
<gene>
    <name evidence="7" type="ORF">AYR66_08970</name>
</gene>
<feature type="region of interest" description="Disordered" evidence="1">
    <location>
        <begin position="564"/>
        <end position="589"/>
    </location>
</feature>
<keyword evidence="8" id="KW-1185">Reference proteome</keyword>
<keyword evidence="2" id="KW-0812">Transmembrane</keyword>
<evidence type="ECO:0000259" key="5">
    <source>
        <dbReference type="Pfam" id="PF14331"/>
    </source>
</evidence>
<dbReference type="Pfam" id="PF21070">
    <property type="entry name" value="IcmF_helical"/>
    <property type="match status" value="1"/>
</dbReference>
<dbReference type="RefSeq" id="WP_088706521.1">
    <property type="nucleotide sequence ID" value="NZ_LSTO01000001.1"/>
</dbReference>
<proteinExistence type="predicted"/>
<dbReference type="InterPro" id="IPR025743">
    <property type="entry name" value="TssM1_N"/>
</dbReference>
<dbReference type="Gene3D" id="3.40.50.300">
    <property type="entry name" value="P-loop containing nucleotide triphosphate hydrolases"/>
    <property type="match status" value="1"/>
</dbReference>
<name>A0A254TAF5_9BURK</name>
<dbReference type="PANTHER" id="PTHR36153:SF1">
    <property type="entry name" value="TYPE VI SECRETION SYSTEM COMPONENT TSSM1"/>
    <property type="match status" value="1"/>
</dbReference>
<evidence type="ECO:0000313" key="8">
    <source>
        <dbReference type="Proteomes" id="UP000197535"/>
    </source>
</evidence>
<dbReference type="CDD" id="cd00882">
    <property type="entry name" value="Ras_like_GTPase"/>
    <property type="match status" value="1"/>
</dbReference>
<dbReference type="InterPro" id="IPR010623">
    <property type="entry name" value="IcmF_C"/>
</dbReference>
<feature type="transmembrane region" description="Helical" evidence="2">
    <location>
        <begin position="12"/>
        <end position="33"/>
    </location>
</feature>
<dbReference type="InterPro" id="IPR048677">
    <property type="entry name" value="TssM1_hel"/>
</dbReference>
<dbReference type="InterPro" id="IPR009612">
    <property type="entry name" value="IcmF-rel"/>
</dbReference>
<sequence length="1278" mass="140015">MWKWLRNGKIASAFGFLILIALIWIAGPYVGLVSRDARFASIFGVMLLWVVTLMAGRLLAERAGGVLEKVLRGQADDAVMGASPESRAEVTRLRQRMLAAIDTLKTSKLGKARGKAALYELPWYMIIGHPAAGKSSAILHSGLTFPFGDKHAVQGVGGTRDCDWFFSTEGVLLDTAGRYATQREDRGEWLMFLKLLKKYRRKAPVNGILVAVSFPELVQFRSEQFALYARQVRERINEIDDAFGIKVPIYLVFTKIDLLGGFAQFFDEFTEDERQQVWGATLSHDQGSEFDAKRAVCQQFDELYRGLVQIGNEKLALTRENAARPALFAFPIEFNAMRDAIGKFVELLFQDDPYHAKPLLRGFYFTSALQEGAPRISAGTRVAQQFDLAKPGFDAAHPPSSNSFFLRNLFREVLFPDQHLITRQLKTGNTRLRVAGIAGGLALLAFITAGLTWSYIGNQKLIASAEEELLAARELARSAELTDKLKALQVLQLRIERLYAYRKDGHPFSLGMSLYQGQKLERILRAEYFDGVRSLMLGPVTASLESTLAALGGNAVLRSPMPKAEAVEKPSPVDETLPGPAKARKKREPAEGLPVIPLAHAPVRIVRVGASDREALAAARGAQAAARSAAAPTLEDGYNALKTYLMLEDKERMDASHLSDQIPRYWRSWLEANRGKGNLEEINRLAERVVAFYVSQMAEPDLPLIDNRAEIVAAGRDVLRSAIHRMPAKERVYNELKARANTQFAPVTVGRILNNPSTTVLAGSYAVPGAFTREAWDKYFRASITEASKGEVRGDDWVLAASTVDNLGRDGNAERTRTELESMYKEEFAREWKKFLQGLAIQEFGNLESAAQGLGFLADTQASAIRQVLARAASETAWDNPSQLTASIQSAKSSVVERTEKLILGSSNAQASVSGAPKYGELGARFAGVAGLVAIQEGGRAPISAYLEALAKLKSRIAQMASNGEPDAAARQLVHATLTGSASELVDTLALVDGALLSNQSEETREIVRPLLVRPLVQTFAALVPPVERDINRAWQSEVLPQWRSLANKYPFADSANEAAMGDIAKFLKPGEGTLPKFMDKHLAGLTVKRGEAWTGRTWANIGVGFNPAFLGGVTRLMSIGSAVLLEGDSAKFEMQPVPTPGLKEITLEIDGQLLTYRNGPQPWTAFTWPNPANTGAQAARIQAVSVAGVATSVASFNGRLSLMRLLAQARTDNPSSPTIVLEWRFKKERAPSEQEPAAARTDTDTDAVRFHFRMVNGTNPLALSGLRRVALPEKITN</sequence>
<dbReference type="Pfam" id="PF14331">
    <property type="entry name" value="IcmF-related_N"/>
    <property type="match status" value="1"/>
</dbReference>
<dbReference type="InterPro" id="IPR053156">
    <property type="entry name" value="T6SS_TssM-like"/>
</dbReference>
<evidence type="ECO:0000259" key="4">
    <source>
        <dbReference type="Pfam" id="PF06761"/>
    </source>
</evidence>
<dbReference type="SUPFAM" id="SSF52540">
    <property type="entry name" value="P-loop containing nucleoside triphosphate hydrolases"/>
    <property type="match status" value="1"/>
</dbReference>
<keyword evidence="2" id="KW-0472">Membrane</keyword>
<dbReference type="PANTHER" id="PTHR36153">
    <property type="entry name" value="INNER MEMBRANE PROTEIN-RELATED"/>
    <property type="match status" value="1"/>
</dbReference>
<keyword evidence="2" id="KW-1133">Transmembrane helix</keyword>
<dbReference type="OrthoDB" id="9758229at2"/>
<organism evidence="7 8">
    <name type="scientific">Noviherbaspirillum denitrificans</name>
    <dbReference type="NCBI Taxonomy" id="1968433"/>
    <lineage>
        <taxon>Bacteria</taxon>
        <taxon>Pseudomonadati</taxon>
        <taxon>Pseudomonadota</taxon>
        <taxon>Betaproteobacteria</taxon>
        <taxon>Burkholderiales</taxon>
        <taxon>Oxalobacteraceae</taxon>
        <taxon>Noviherbaspirillum</taxon>
    </lineage>
</organism>
<dbReference type="InterPro" id="IPR017731">
    <property type="entry name" value="TssM1-like"/>
</dbReference>
<comment type="caution">
    <text evidence="7">The sequence shown here is derived from an EMBL/GenBank/DDBJ whole genome shotgun (WGS) entry which is preliminary data.</text>
</comment>
<protein>
    <submittedName>
        <fullName evidence="7">Type VI secretion protein</fullName>
    </submittedName>
</protein>
<dbReference type="InterPro" id="IPR027417">
    <property type="entry name" value="P-loop_NTPase"/>
</dbReference>
<dbReference type="Pfam" id="PF06744">
    <property type="entry name" value="IcmF_C"/>
    <property type="match status" value="1"/>
</dbReference>
<dbReference type="Proteomes" id="UP000197535">
    <property type="component" value="Unassembled WGS sequence"/>
</dbReference>
<reference evidence="7 8" key="1">
    <citation type="submission" date="2016-02" db="EMBL/GenBank/DDBJ databases">
        <authorList>
            <person name="Wen L."/>
            <person name="He K."/>
            <person name="Yang H."/>
        </authorList>
    </citation>
    <scope>NUCLEOTIDE SEQUENCE [LARGE SCALE GENOMIC DNA]</scope>
    <source>
        <strain evidence="7 8">TSA40</strain>
    </source>
</reference>
<evidence type="ECO:0000259" key="3">
    <source>
        <dbReference type="Pfam" id="PF06744"/>
    </source>
</evidence>
<dbReference type="AlphaFoldDB" id="A0A254TAF5"/>
<evidence type="ECO:0000256" key="2">
    <source>
        <dbReference type="SAM" id="Phobius"/>
    </source>
</evidence>
<feature type="domain" description="Type VI secretion system component TssM1 helical" evidence="6">
    <location>
        <begin position="1027"/>
        <end position="1129"/>
    </location>
</feature>
<dbReference type="NCBIfam" id="TIGR03348">
    <property type="entry name" value="VI_IcmF"/>
    <property type="match status" value="1"/>
</dbReference>
<feature type="domain" description="Type VI secretion system IcmF C-terminal" evidence="3">
    <location>
        <begin position="1133"/>
        <end position="1231"/>
    </location>
</feature>
<feature type="domain" description="IcmF-related" evidence="4">
    <location>
        <begin position="485"/>
        <end position="876"/>
    </location>
</feature>
<feature type="domain" description="Type VI secretion system component TssM1 N-terminal" evidence="5">
    <location>
        <begin position="183"/>
        <end position="437"/>
    </location>
</feature>
<evidence type="ECO:0000259" key="6">
    <source>
        <dbReference type="Pfam" id="PF21070"/>
    </source>
</evidence>
<dbReference type="Pfam" id="PF06761">
    <property type="entry name" value="IcmF-related"/>
    <property type="match status" value="1"/>
</dbReference>
<accession>A0A254TAF5</accession>
<evidence type="ECO:0000313" key="7">
    <source>
        <dbReference type="EMBL" id="OWW19614.1"/>
    </source>
</evidence>